<evidence type="ECO:0000313" key="2">
    <source>
        <dbReference type="Proteomes" id="UP000285820"/>
    </source>
</evidence>
<dbReference type="AlphaFoldDB" id="A0A412FH28"/>
<evidence type="ECO:0000313" key="1">
    <source>
        <dbReference type="EMBL" id="RGR67452.1"/>
    </source>
</evidence>
<comment type="caution">
    <text evidence="1">The sequence shown here is derived from an EMBL/GenBank/DDBJ whole genome shotgun (WGS) entry which is preliminary data.</text>
</comment>
<proteinExistence type="predicted"/>
<name>A0A412FH28_9FIRM</name>
<protein>
    <submittedName>
        <fullName evidence="1">Uncharacterized protein</fullName>
    </submittedName>
</protein>
<reference evidence="1 2" key="1">
    <citation type="submission" date="2018-08" db="EMBL/GenBank/DDBJ databases">
        <title>A genome reference for cultivated species of the human gut microbiota.</title>
        <authorList>
            <person name="Zou Y."/>
            <person name="Xue W."/>
            <person name="Luo G."/>
        </authorList>
    </citation>
    <scope>NUCLEOTIDE SEQUENCE [LARGE SCALE GENOMIC DNA]</scope>
    <source>
        <strain evidence="1 2">AF24-4</strain>
    </source>
</reference>
<dbReference type="Proteomes" id="UP000285820">
    <property type="component" value="Unassembled WGS sequence"/>
</dbReference>
<gene>
    <name evidence="1" type="ORF">DWY29_10400</name>
</gene>
<dbReference type="EMBL" id="QRUN01000014">
    <property type="protein sequence ID" value="RGR67452.1"/>
    <property type="molecule type" value="Genomic_DNA"/>
</dbReference>
<sequence length="75" mass="9039">MQKYKCIKEFYLPKYDENECPTDEYATIHEGSVYEYTDGYVGESDIRLYLENGDDDFGYIDITYKTLEEYFERIV</sequence>
<accession>A0A412FH28</accession>
<organism evidence="1 2">
    <name type="scientific">Roseburia inulinivorans</name>
    <dbReference type="NCBI Taxonomy" id="360807"/>
    <lineage>
        <taxon>Bacteria</taxon>
        <taxon>Bacillati</taxon>
        <taxon>Bacillota</taxon>
        <taxon>Clostridia</taxon>
        <taxon>Lachnospirales</taxon>
        <taxon>Lachnospiraceae</taxon>
        <taxon>Roseburia</taxon>
    </lineage>
</organism>
<dbReference type="RefSeq" id="WP_118126325.1">
    <property type="nucleotide sequence ID" value="NZ_QRUN01000014.1"/>
</dbReference>